<protein>
    <submittedName>
        <fullName evidence="1">Uncharacterized protein</fullName>
    </submittedName>
</protein>
<reference evidence="1 2" key="1">
    <citation type="submission" date="2018-07" db="EMBL/GenBank/DDBJ databases">
        <title>Genome sequencing of rice bacterial endophytes.</title>
        <authorList>
            <person name="Venturi V."/>
        </authorList>
    </citation>
    <scope>NUCLEOTIDE SEQUENCE [LARGE SCALE GENOMIC DNA]</scope>
    <source>
        <strain evidence="1 2">E2333</strain>
    </source>
</reference>
<sequence length="63" mass="7219">MKRAGFLGGETQYNRGPINFLDAEMIIAIKHFLFEVLVNVVTHILLTLIQQCPWELSVYIPIC</sequence>
<organism evidence="1 2">
    <name type="scientific">Pseudomonas jessenii</name>
    <dbReference type="NCBI Taxonomy" id="77298"/>
    <lineage>
        <taxon>Bacteria</taxon>
        <taxon>Pseudomonadati</taxon>
        <taxon>Pseudomonadota</taxon>
        <taxon>Gammaproteobacteria</taxon>
        <taxon>Pseudomonadales</taxon>
        <taxon>Pseudomonadaceae</taxon>
        <taxon>Pseudomonas</taxon>
    </lineage>
</organism>
<proteinExistence type="predicted"/>
<comment type="caution">
    <text evidence="1">The sequence shown here is derived from an EMBL/GenBank/DDBJ whole genome shotgun (WGS) entry which is preliminary data.</text>
</comment>
<accession>A0A370S362</accession>
<evidence type="ECO:0000313" key="2">
    <source>
        <dbReference type="Proteomes" id="UP000255365"/>
    </source>
</evidence>
<evidence type="ECO:0000313" key="1">
    <source>
        <dbReference type="EMBL" id="RDL14182.1"/>
    </source>
</evidence>
<dbReference type="AlphaFoldDB" id="A0A370S362"/>
<dbReference type="EMBL" id="QRAV01000020">
    <property type="protein sequence ID" value="RDL14182.1"/>
    <property type="molecule type" value="Genomic_DNA"/>
</dbReference>
<gene>
    <name evidence="1" type="ORF">DEU51_1202</name>
</gene>
<name>A0A370S362_PSEJE</name>
<dbReference type="Proteomes" id="UP000255365">
    <property type="component" value="Unassembled WGS sequence"/>
</dbReference>